<proteinExistence type="predicted"/>
<dbReference type="Proteomes" id="UP001462502">
    <property type="component" value="Unassembled WGS sequence"/>
</dbReference>
<evidence type="ECO:0000313" key="2">
    <source>
        <dbReference type="Proteomes" id="UP001462502"/>
    </source>
</evidence>
<reference evidence="1 2" key="1">
    <citation type="submission" date="2024-05" db="EMBL/GenBank/DDBJ databases">
        <authorList>
            <person name="De Oliveira J.P."/>
            <person name="Noriler S.A."/>
            <person name="De Oliveira A.G."/>
            <person name="Sipoli D.S."/>
        </authorList>
    </citation>
    <scope>NUCLEOTIDE SEQUENCE [LARGE SCALE GENOMIC DNA]</scope>
    <source>
        <strain evidence="1 2">LABIM192</strain>
    </source>
</reference>
<evidence type="ECO:0000313" key="1">
    <source>
        <dbReference type="EMBL" id="MEO9387179.1"/>
    </source>
</evidence>
<dbReference type="GO" id="GO:0008270">
    <property type="term" value="F:zinc ion binding"/>
    <property type="evidence" value="ECO:0007669"/>
    <property type="project" value="UniProtKB-KW"/>
</dbReference>
<keyword evidence="2" id="KW-1185">Reference proteome</keyword>
<dbReference type="EMBL" id="JBDXMI010000015">
    <property type="protein sequence ID" value="MEO9387179.1"/>
    <property type="molecule type" value="Genomic_DNA"/>
</dbReference>
<dbReference type="RefSeq" id="WP_347937991.1">
    <property type="nucleotide sequence ID" value="NZ_JBDXMI010000015.1"/>
</dbReference>
<name>A0ABV0J0W4_9NEIS</name>
<dbReference type="InterPro" id="IPR021686">
    <property type="entry name" value="DUF3268"/>
</dbReference>
<keyword evidence="1" id="KW-0862">Zinc</keyword>
<protein>
    <submittedName>
        <fullName evidence="1">Zinc-finger-containing protein</fullName>
    </submittedName>
</protein>
<sequence length="169" mass="19014">MSILCPYCGKEAALTTGNMIYPTRPDLAHKKFYRCRPCDAYVGCHGNTDRPLGTPANRELRGLRNRAHATFDPLWKEGDKQLFNDRTGAYKWLSEQLGVPRSECHIAMFNIDQCKKVVELCGRAHTPSADLIDLERRVDELRGEQPSASLLNTARAASYEARGMGWGAW</sequence>
<dbReference type="Pfam" id="PF11672">
    <property type="entry name" value="DUF3268"/>
    <property type="match status" value="1"/>
</dbReference>
<comment type="caution">
    <text evidence="1">The sequence shown here is derived from an EMBL/GenBank/DDBJ whole genome shotgun (WGS) entry which is preliminary data.</text>
</comment>
<gene>
    <name evidence="1" type="ORF">ABI908_24080</name>
</gene>
<keyword evidence="1" id="KW-0479">Metal-binding</keyword>
<organism evidence="1 2">
    <name type="scientific">Chromobacterium phragmitis</name>
    <dbReference type="NCBI Taxonomy" id="2202141"/>
    <lineage>
        <taxon>Bacteria</taxon>
        <taxon>Pseudomonadati</taxon>
        <taxon>Pseudomonadota</taxon>
        <taxon>Betaproteobacteria</taxon>
        <taxon>Neisseriales</taxon>
        <taxon>Chromobacteriaceae</taxon>
        <taxon>Chromobacterium</taxon>
    </lineage>
</organism>
<keyword evidence="1" id="KW-0863">Zinc-finger</keyword>
<accession>A0ABV0J0W4</accession>